<dbReference type="Gene3D" id="3.90.180.10">
    <property type="entry name" value="Medium-chain alcohol dehydrogenases, catalytic domain"/>
    <property type="match status" value="1"/>
</dbReference>
<feature type="domain" description="Oxidoreductase N-terminal" evidence="3">
    <location>
        <begin position="22"/>
        <end position="113"/>
    </location>
</feature>
<dbReference type="OrthoDB" id="809632at2759"/>
<dbReference type="Proteomes" id="UP000749646">
    <property type="component" value="Unassembled WGS sequence"/>
</dbReference>
<dbReference type="AlphaFoldDB" id="A0A9P6LT05"/>
<dbReference type="PANTHER" id="PTHR43205">
    <property type="entry name" value="PROSTAGLANDIN REDUCTASE"/>
    <property type="match status" value="1"/>
</dbReference>
<evidence type="ECO:0000313" key="4">
    <source>
        <dbReference type="EMBL" id="KAF9937250.1"/>
    </source>
</evidence>
<dbReference type="EMBL" id="JAAAHW010009703">
    <property type="protein sequence ID" value="KAF9937250.1"/>
    <property type="molecule type" value="Genomic_DNA"/>
</dbReference>
<dbReference type="InterPro" id="IPR036291">
    <property type="entry name" value="NAD(P)-bd_dom_sf"/>
</dbReference>
<name>A0A9P6LT05_9FUNG</name>
<sequence length="350" mass="38794">MARISNTRIIRAKGVGKGEDFSEENFKTETVEFDSTLKDGEILVRNLYISLDPFIRLGFEGQDPKTSPYLNQTVAAVGISEVIDSKDLAFPVSSIVLGLRIGWEQYTLLKDSNALFVLPYDPKKGDLNKLPLMEYSNALGIQGLTSFAAVKATIGSFKKDQVVFISSAAGPVGGFFALYAKHQGAFVIGSAGSDDKVQYLLNDLHLDAAFNYKTQDMRTELQRLAPSGRLDVYVDTVGGETLDIAMEHLKDKSHILVIGNMAEANSKTPYVPKNWKMVISKSLTLHGFTAFHHFDKFPQLWEEIGPLIESGKWKSQKNTVEEGLESAPKTFVDYLRGKYHGKVMIKVSDL</sequence>
<dbReference type="Gene3D" id="3.40.50.720">
    <property type="entry name" value="NAD(P)-binding Rossmann-like Domain"/>
    <property type="match status" value="1"/>
</dbReference>
<dbReference type="Pfam" id="PF16884">
    <property type="entry name" value="ADH_N_2"/>
    <property type="match status" value="1"/>
</dbReference>
<dbReference type="SUPFAM" id="SSF50129">
    <property type="entry name" value="GroES-like"/>
    <property type="match status" value="1"/>
</dbReference>
<evidence type="ECO:0000313" key="5">
    <source>
        <dbReference type="Proteomes" id="UP000749646"/>
    </source>
</evidence>
<dbReference type="PANTHER" id="PTHR43205:SF7">
    <property type="entry name" value="PROSTAGLANDIN REDUCTASE 1"/>
    <property type="match status" value="1"/>
</dbReference>
<feature type="domain" description="Alcohol dehydrogenase-like C-terminal" evidence="2">
    <location>
        <begin position="171"/>
        <end position="303"/>
    </location>
</feature>
<dbReference type="Pfam" id="PF00107">
    <property type="entry name" value="ADH_zinc_N"/>
    <property type="match status" value="1"/>
</dbReference>
<keyword evidence="1" id="KW-0560">Oxidoreductase</keyword>
<reference evidence="4" key="1">
    <citation type="journal article" date="2020" name="Fungal Divers.">
        <title>Resolving the Mortierellaceae phylogeny through synthesis of multi-gene phylogenetics and phylogenomics.</title>
        <authorList>
            <person name="Vandepol N."/>
            <person name="Liber J."/>
            <person name="Desiro A."/>
            <person name="Na H."/>
            <person name="Kennedy M."/>
            <person name="Barry K."/>
            <person name="Grigoriev I.V."/>
            <person name="Miller A.N."/>
            <person name="O'Donnell K."/>
            <person name="Stajich J.E."/>
            <person name="Bonito G."/>
        </authorList>
    </citation>
    <scope>NUCLEOTIDE SEQUENCE</scope>
    <source>
        <strain evidence="4">MES-2147</strain>
    </source>
</reference>
<dbReference type="GO" id="GO:0016628">
    <property type="term" value="F:oxidoreductase activity, acting on the CH-CH group of donors, NAD or NADP as acceptor"/>
    <property type="evidence" value="ECO:0007669"/>
    <property type="project" value="InterPro"/>
</dbReference>
<accession>A0A9P6LT05</accession>
<dbReference type="InterPro" id="IPR041694">
    <property type="entry name" value="ADH_N_2"/>
</dbReference>
<proteinExistence type="predicted"/>
<gene>
    <name evidence="4" type="ORF">BGZ65_001637</name>
</gene>
<evidence type="ECO:0000259" key="3">
    <source>
        <dbReference type="Pfam" id="PF16884"/>
    </source>
</evidence>
<dbReference type="InterPro" id="IPR045010">
    <property type="entry name" value="MDR_fam"/>
</dbReference>
<dbReference type="CDD" id="cd05288">
    <property type="entry name" value="PGDH"/>
    <property type="match status" value="1"/>
</dbReference>
<evidence type="ECO:0000259" key="2">
    <source>
        <dbReference type="Pfam" id="PF00107"/>
    </source>
</evidence>
<organism evidence="4 5">
    <name type="scientific">Modicella reniformis</name>
    <dbReference type="NCBI Taxonomy" id="1440133"/>
    <lineage>
        <taxon>Eukaryota</taxon>
        <taxon>Fungi</taxon>
        <taxon>Fungi incertae sedis</taxon>
        <taxon>Mucoromycota</taxon>
        <taxon>Mortierellomycotina</taxon>
        <taxon>Mortierellomycetes</taxon>
        <taxon>Mortierellales</taxon>
        <taxon>Mortierellaceae</taxon>
        <taxon>Modicella</taxon>
    </lineage>
</organism>
<dbReference type="InterPro" id="IPR013149">
    <property type="entry name" value="ADH-like_C"/>
</dbReference>
<protein>
    <recommendedName>
        <fullName evidence="6">Enoyl reductase (ER) domain-containing protein</fullName>
    </recommendedName>
</protein>
<evidence type="ECO:0000256" key="1">
    <source>
        <dbReference type="ARBA" id="ARBA00023002"/>
    </source>
</evidence>
<dbReference type="InterPro" id="IPR011032">
    <property type="entry name" value="GroES-like_sf"/>
</dbReference>
<comment type="caution">
    <text evidence="4">The sequence shown here is derived from an EMBL/GenBank/DDBJ whole genome shotgun (WGS) entry which is preliminary data.</text>
</comment>
<dbReference type="SUPFAM" id="SSF51735">
    <property type="entry name" value="NAD(P)-binding Rossmann-fold domains"/>
    <property type="match status" value="1"/>
</dbReference>
<keyword evidence="5" id="KW-1185">Reference proteome</keyword>
<evidence type="ECO:0008006" key="6">
    <source>
        <dbReference type="Google" id="ProtNLM"/>
    </source>
</evidence>